<accession>A0A3N1LCD6</accession>
<dbReference type="EMBL" id="RJKX01000014">
    <property type="protein sequence ID" value="ROP90691.1"/>
    <property type="molecule type" value="Genomic_DNA"/>
</dbReference>
<gene>
    <name evidence="1" type="ORF">EDC65_2547</name>
</gene>
<dbReference type="PANTHER" id="PTHR30528:SF0">
    <property type="entry name" value="CYTOPLASMIC PROTEIN"/>
    <property type="match status" value="1"/>
</dbReference>
<organism evidence="1 2">
    <name type="scientific">Stella humosa</name>
    <dbReference type="NCBI Taxonomy" id="94"/>
    <lineage>
        <taxon>Bacteria</taxon>
        <taxon>Pseudomonadati</taxon>
        <taxon>Pseudomonadota</taxon>
        <taxon>Alphaproteobacteria</taxon>
        <taxon>Rhodospirillales</taxon>
        <taxon>Stellaceae</taxon>
        <taxon>Stella</taxon>
    </lineage>
</organism>
<sequence>MARDRFSAAEARRIALAAQGFAEARPTGPVDARHVRRVLDRVGLLQIDSVNVLVRSHYLPLHARLGQYPTALLDRLAYDRRRSLFEYWGHEASLLPLELHPLMRWRMNGAREGRGLYSGLARFGAERGDYIARVLDEVTDRGALGAGDLSDGSRGEGGWWGWSDGKSALEYLFWTGQVTTATRRNFERIYDLPERVLPAAVLAAAAPAEDEAQRRLLRIAARALGIATYRDLRDYFRLPVEGSKQRLAELVEAGDLRPVAVEGWDQTAYLHAEARLPRRIAAAVLLSPFDSLIWERDRTERLFGFHYRIALYTPAAKRTHGYYVLPFLLGDRLVGRIDLKSDRAAGRLLVLAAHGEPGVDPAAVAPALHMELAGLARWLGLDGLTITARGDLAPALIRMAG</sequence>
<reference evidence="1 2" key="1">
    <citation type="submission" date="2018-11" db="EMBL/GenBank/DDBJ databases">
        <title>Genomic Encyclopedia of Type Strains, Phase IV (KMG-IV): sequencing the most valuable type-strain genomes for metagenomic binning, comparative biology and taxonomic classification.</title>
        <authorList>
            <person name="Goeker M."/>
        </authorList>
    </citation>
    <scope>NUCLEOTIDE SEQUENCE [LARGE SCALE GENOMIC DNA]</scope>
    <source>
        <strain evidence="1 2">DSM 5900</strain>
    </source>
</reference>
<keyword evidence="2" id="KW-1185">Reference proteome</keyword>
<evidence type="ECO:0000313" key="1">
    <source>
        <dbReference type="EMBL" id="ROP90691.1"/>
    </source>
</evidence>
<dbReference type="Proteomes" id="UP000278222">
    <property type="component" value="Unassembled WGS sequence"/>
</dbReference>
<dbReference type="RefSeq" id="WP_123690096.1">
    <property type="nucleotide sequence ID" value="NZ_AP019700.1"/>
</dbReference>
<evidence type="ECO:0000313" key="2">
    <source>
        <dbReference type="Proteomes" id="UP000278222"/>
    </source>
</evidence>
<comment type="caution">
    <text evidence="1">The sequence shown here is derived from an EMBL/GenBank/DDBJ whole genome shotgun (WGS) entry which is preliminary data.</text>
</comment>
<dbReference type="InterPro" id="IPR009351">
    <property type="entry name" value="AlkZ-like"/>
</dbReference>
<dbReference type="OrthoDB" id="9787207at2"/>
<name>A0A3N1LCD6_9PROT</name>
<dbReference type="AlphaFoldDB" id="A0A3N1LCD6"/>
<dbReference type="PANTHER" id="PTHR30528">
    <property type="entry name" value="CYTOPLASMIC PROTEIN"/>
    <property type="match status" value="1"/>
</dbReference>
<dbReference type="Pfam" id="PF06224">
    <property type="entry name" value="AlkZ-like"/>
    <property type="match status" value="1"/>
</dbReference>
<proteinExistence type="predicted"/>
<protein>
    <recommendedName>
        <fullName evidence="3">Winged helix-turn-helix protein</fullName>
    </recommendedName>
</protein>
<evidence type="ECO:0008006" key="3">
    <source>
        <dbReference type="Google" id="ProtNLM"/>
    </source>
</evidence>